<feature type="compositionally biased region" description="Basic and acidic residues" evidence="1">
    <location>
        <begin position="99"/>
        <end position="109"/>
    </location>
</feature>
<evidence type="ECO:0000313" key="2">
    <source>
        <dbReference type="EMBL" id="THU89290.1"/>
    </source>
</evidence>
<dbReference type="EMBL" id="ML179373">
    <property type="protein sequence ID" value="THU89290.1"/>
    <property type="molecule type" value="Genomic_DNA"/>
</dbReference>
<feature type="region of interest" description="Disordered" evidence="1">
    <location>
        <begin position="1"/>
        <end position="143"/>
    </location>
</feature>
<feature type="compositionally biased region" description="Basic and acidic residues" evidence="1">
    <location>
        <begin position="56"/>
        <end position="67"/>
    </location>
</feature>
<dbReference type="Proteomes" id="UP000297245">
    <property type="component" value="Unassembled WGS sequence"/>
</dbReference>
<evidence type="ECO:0000256" key="1">
    <source>
        <dbReference type="SAM" id="MobiDB-lite"/>
    </source>
</evidence>
<proteinExistence type="predicted"/>
<name>A0A4S8LK27_DENBC</name>
<reference evidence="2 3" key="1">
    <citation type="journal article" date="2019" name="Nat. Ecol. Evol.">
        <title>Megaphylogeny resolves global patterns of mushroom evolution.</title>
        <authorList>
            <person name="Varga T."/>
            <person name="Krizsan K."/>
            <person name="Foldi C."/>
            <person name="Dima B."/>
            <person name="Sanchez-Garcia M."/>
            <person name="Sanchez-Ramirez S."/>
            <person name="Szollosi G.J."/>
            <person name="Szarkandi J.G."/>
            <person name="Papp V."/>
            <person name="Albert L."/>
            <person name="Andreopoulos W."/>
            <person name="Angelini C."/>
            <person name="Antonin V."/>
            <person name="Barry K.W."/>
            <person name="Bougher N.L."/>
            <person name="Buchanan P."/>
            <person name="Buyck B."/>
            <person name="Bense V."/>
            <person name="Catcheside P."/>
            <person name="Chovatia M."/>
            <person name="Cooper J."/>
            <person name="Damon W."/>
            <person name="Desjardin D."/>
            <person name="Finy P."/>
            <person name="Geml J."/>
            <person name="Haridas S."/>
            <person name="Hughes K."/>
            <person name="Justo A."/>
            <person name="Karasinski D."/>
            <person name="Kautmanova I."/>
            <person name="Kiss B."/>
            <person name="Kocsube S."/>
            <person name="Kotiranta H."/>
            <person name="LaButti K.M."/>
            <person name="Lechner B.E."/>
            <person name="Liimatainen K."/>
            <person name="Lipzen A."/>
            <person name="Lukacs Z."/>
            <person name="Mihaltcheva S."/>
            <person name="Morgado L.N."/>
            <person name="Niskanen T."/>
            <person name="Noordeloos M.E."/>
            <person name="Ohm R.A."/>
            <person name="Ortiz-Santana B."/>
            <person name="Ovrebo C."/>
            <person name="Racz N."/>
            <person name="Riley R."/>
            <person name="Savchenko A."/>
            <person name="Shiryaev A."/>
            <person name="Soop K."/>
            <person name="Spirin V."/>
            <person name="Szebenyi C."/>
            <person name="Tomsovsky M."/>
            <person name="Tulloss R.E."/>
            <person name="Uehling J."/>
            <person name="Grigoriev I.V."/>
            <person name="Vagvolgyi C."/>
            <person name="Papp T."/>
            <person name="Martin F.M."/>
            <person name="Miettinen O."/>
            <person name="Hibbett D.S."/>
            <person name="Nagy L.G."/>
        </authorList>
    </citation>
    <scope>NUCLEOTIDE SEQUENCE [LARGE SCALE GENOMIC DNA]</scope>
    <source>
        <strain evidence="2 3">CBS 962.96</strain>
    </source>
</reference>
<gene>
    <name evidence="2" type="ORF">K435DRAFT_865422</name>
</gene>
<sequence>MLRSSSAPPSSRNDDEKEGRGTPGTPRLPTSQLPTPGPTNPRRRPFDIGANNSEPRNYESLHSEIHSVEPGYRFQGQSYIPESLMDEANDQDVQTGTPHDPRSPQEHRTPIPLSPQPQFGPTILNLPPQVDLPTAKQNVPQDL</sequence>
<dbReference type="AlphaFoldDB" id="A0A4S8LK27"/>
<evidence type="ECO:0000313" key="3">
    <source>
        <dbReference type="Proteomes" id="UP000297245"/>
    </source>
</evidence>
<organism evidence="2 3">
    <name type="scientific">Dendrothele bispora (strain CBS 962.96)</name>
    <dbReference type="NCBI Taxonomy" id="1314807"/>
    <lineage>
        <taxon>Eukaryota</taxon>
        <taxon>Fungi</taxon>
        <taxon>Dikarya</taxon>
        <taxon>Basidiomycota</taxon>
        <taxon>Agaricomycotina</taxon>
        <taxon>Agaricomycetes</taxon>
        <taxon>Agaricomycetidae</taxon>
        <taxon>Agaricales</taxon>
        <taxon>Agaricales incertae sedis</taxon>
        <taxon>Dendrothele</taxon>
    </lineage>
</organism>
<feature type="compositionally biased region" description="Polar residues" evidence="1">
    <location>
        <begin position="1"/>
        <end position="11"/>
    </location>
</feature>
<protein>
    <submittedName>
        <fullName evidence="2">Uncharacterized protein</fullName>
    </submittedName>
</protein>
<accession>A0A4S8LK27</accession>
<keyword evidence="3" id="KW-1185">Reference proteome</keyword>